<evidence type="ECO:0000313" key="4">
    <source>
        <dbReference type="Proteomes" id="UP000326764"/>
    </source>
</evidence>
<keyword evidence="4" id="KW-1185">Reference proteome</keyword>
<dbReference type="EMBL" id="MN234190">
    <property type="protein sequence ID" value="QFG10606.1"/>
    <property type="molecule type" value="Genomic_DNA"/>
</dbReference>
<keyword evidence="3" id="KW-0540">Nuclease</keyword>
<name>A0A5J6TJ56_9CAUD</name>
<dbReference type="KEGG" id="vg:55623047"/>
<dbReference type="RefSeq" id="YP_009852420.1">
    <property type="nucleotide sequence ID" value="NC_048812.1"/>
</dbReference>
<gene>
    <name evidence="3" type="primary">67</name>
    <name evidence="3" type="ORF">PBI_GIBBIN_67</name>
</gene>
<feature type="region of interest" description="Disordered" evidence="1">
    <location>
        <begin position="384"/>
        <end position="405"/>
    </location>
</feature>
<dbReference type="Proteomes" id="UP000326764">
    <property type="component" value="Segment"/>
</dbReference>
<organism evidence="3 4">
    <name type="scientific">Gordonia phage Gibbin</name>
    <dbReference type="NCBI Taxonomy" id="2599843"/>
    <lineage>
        <taxon>Viruses</taxon>
        <taxon>Duplodnaviria</taxon>
        <taxon>Heunggongvirae</taxon>
        <taxon>Uroviricota</taxon>
        <taxon>Caudoviricetes</taxon>
        <taxon>Dovevirinae</taxon>
        <taxon>Lambovirus</taxon>
        <taxon>Lambovirus gibbin</taxon>
    </lineage>
</organism>
<protein>
    <submittedName>
        <fullName evidence="3">Cas4 family exonuclease</fullName>
    </submittedName>
</protein>
<proteinExistence type="predicted"/>
<keyword evidence="3" id="KW-0378">Hydrolase</keyword>
<dbReference type="GO" id="GO:0004527">
    <property type="term" value="F:exonuclease activity"/>
    <property type="evidence" value="ECO:0007669"/>
    <property type="project" value="UniProtKB-KW"/>
</dbReference>
<evidence type="ECO:0000256" key="1">
    <source>
        <dbReference type="SAM" id="MobiDB-lite"/>
    </source>
</evidence>
<dbReference type="Pfam" id="PF12705">
    <property type="entry name" value="PDDEXK_1"/>
    <property type="match status" value="1"/>
</dbReference>
<sequence>MAELQMLRSSERGQFKKCPQSWWWGYVEGLRLAGSESIPLWFGTGLHLVWAEYYIPGSKRGRNPHETWDEYCGDENFDVVKIITDTEDGHEVFTDAKELGHIMIDEYLAEYKGDPNWYVVAPEQRIRAILPHPKDLTRPYVDLRGTIDLVVRDEAKNGQLDLVDHKHMAKLSVSHLPMDEQLGGYTTVAEHALRSAGLISKTDTIDTIIYNVLVKAKPDTRPRDPQGRYRNQPKKADYIEALVKLGHDSGDYADRADDLNLSVEAIEDQDRKELSKLTLPKLKAEADDCDLVVFGEISKRQGTRHFHREEVSLTKKRKRRQIQRIGEDMFAMNAVRNGKLPIMKSPGEHCSWCQFRELCELDESGGDTDEFKKMVFNKEDPYADHREGAENSKTTVLLKRKTGVS</sequence>
<keyword evidence="3" id="KW-0269">Exonuclease</keyword>
<evidence type="ECO:0000313" key="3">
    <source>
        <dbReference type="EMBL" id="QFG10606.1"/>
    </source>
</evidence>
<dbReference type="GeneID" id="55623047"/>
<reference evidence="3 4" key="1">
    <citation type="submission" date="2019-07" db="EMBL/GenBank/DDBJ databases">
        <authorList>
            <person name="Lauer M.J."/>
            <person name="Stoner T.H."/>
            <person name="Garlena R.A."/>
            <person name="Russell D.A."/>
            <person name="Pope W.H."/>
            <person name="Jacobs-Sera D."/>
            <person name="Hatfull G.F."/>
        </authorList>
    </citation>
    <scope>NUCLEOTIDE SEQUENCE [LARGE SCALE GENOMIC DNA]</scope>
</reference>
<dbReference type="InterPro" id="IPR038726">
    <property type="entry name" value="PDDEXK_AddAB-type"/>
</dbReference>
<accession>A0A5J6TJ56</accession>
<evidence type="ECO:0000259" key="2">
    <source>
        <dbReference type="Pfam" id="PF12705"/>
    </source>
</evidence>
<feature type="domain" description="PD-(D/E)XK endonuclease-like" evidence="2">
    <location>
        <begin position="14"/>
        <end position="360"/>
    </location>
</feature>